<evidence type="ECO:0000313" key="1">
    <source>
        <dbReference type="EMBL" id="EAS46699.1"/>
    </source>
</evidence>
<dbReference type="InterPro" id="IPR021074">
    <property type="entry name" value="Formate_DH_dsu"/>
</dbReference>
<dbReference type="eggNOG" id="ENOG5033IAR">
    <property type="taxonomic scope" value="Bacteria"/>
</dbReference>
<dbReference type="AlphaFoldDB" id="Q1YRA9"/>
<evidence type="ECO:0000313" key="2">
    <source>
        <dbReference type="Proteomes" id="UP000005555"/>
    </source>
</evidence>
<evidence type="ECO:0008006" key="3">
    <source>
        <dbReference type="Google" id="ProtNLM"/>
    </source>
</evidence>
<organism evidence="1 2">
    <name type="scientific">gamma proteobacterium HTCC2207</name>
    <dbReference type="NCBI Taxonomy" id="314287"/>
    <lineage>
        <taxon>Bacteria</taxon>
        <taxon>Pseudomonadati</taxon>
        <taxon>Pseudomonadota</taxon>
        <taxon>Gammaproteobacteria</taxon>
        <taxon>Cellvibrionales</taxon>
        <taxon>Porticoccaceae</taxon>
        <taxon>SAR92 clade</taxon>
    </lineage>
</organism>
<dbReference type="HOGENOM" id="CLU_166802_1_1_6"/>
<sequence length="80" mass="8767">MSESKLQRLVDMINQIALNMSANGGEQMVADQVAQHLEKFWAPPMKALITQQPLGVDIGLTPIAQIAVQSLLKIQQAKLD</sequence>
<reference evidence="1 2" key="1">
    <citation type="submission" date="2006-03" db="EMBL/GenBank/DDBJ databases">
        <authorList>
            <person name="Giovannoni S.J."/>
            <person name="Cho J.-C."/>
            <person name="Ferriera S."/>
            <person name="Johnson J."/>
            <person name="Kravitz S."/>
            <person name="Halpern A."/>
            <person name="Remington K."/>
            <person name="Beeson K."/>
            <person name="Tran B."/>
            <person name="Rogers Y.-H."/>
            <person name="Friedman R."/>
            <person name="Venter J.C."/>
        </authorList>
    </citation>
    <scope>NUCLEOTIDE SEQUENCE [LARGE SCALE GENOMIC DNA]</scope>
    <source>
        <strain evidence="1 2">HTCC2207</strain>
    </source>
</reference>
<dbReference type="EMBL" id="AAPI01000005">
    <property type="protein sequence ID" value="EAS46699.1"/>
    <property type="molecule type" value="Genomic_DNA"/>
</dbReference>
<accession>Q1YRA9</accession>
<comment type="caution">
    <text evidence="1">The sequence shown here is derived from an EMBL/GenBank/DDBJ whole genome shotgun (WGS) entry which is preliminary data.</text>
</comment>
<gene>
    <name evidence="1" type="ORF">GB2207_03644</name>
</gene>
<dbReference type="Proteomes" id="UP000005555">
    <property type="component" value="Unassembled WGS sequence"/>
</dbReference>
<name>Q1YRA9_9GAMM</name>
<dbReference type="OrthoDB" id="8527650at2"/>
<proteinExistence type="predicted"/>
<dbReference type="STRING" id="314287.GB2207_03644"/>
<protein>
    <recommendedName>
        <fullName evidence="3">Formate dehydrogenase</fullName>
    </recommendedName>
</protein>
<dbReference type="Pfam" id="PF11390">
    <property type="entry name" value="FdsD"/>
    <property type="match status" value="1"/>
</dbReference>
<keyword evidence="2" id="KW-1185">Reference proteome</keyword>